<feature type="transmembrane region" description="Helical" evidence="8">
    <location>
        <begin position="33"/>
        <end position="58"/>
    </location>
</feature>
<feature type="transmembrane region" description="Helical" evidence="8">
    <location>
        <begin position="279"/>
        <end position="297"/>
    </location>
</feature>
<accession>A0A101FYZ2</accession>
<dbReference type="PROSITE" id="PS50928">
    <property type="entry name" value="ABC_TM1"/>
    <property type="match status" value="1"/>
</dbReference>
<feature type="transmembrane region" description="Helical" evidence="8">
    <location>
        <begin position="137"/>
        <end position="156"/>
    </location>
</feature>
<dbReference type="GO" id="GO:0005315">
    <property type="term" value="F:phosphate transmembrane transporter activity"/>
    <property type="evidence" value="ECO:0007669"/>
    <property type="project" value="InterPro"/>
</dbReference>
<evidence type="ECO:0000313" key="11">
    <source>
        <dbReference type="Proteomes" id="UP000064249"/>
    </source>
</evidence>
<keyword evidence="6 8" id="KW-1133">Transmembrane helix</keyword>
<dbReference type="InterPro" id="IPR000515">
    <property type="entry name" value="MetI-like"/>
</dbReference>
<feature type="transmembrane region" description="Helical" evidence="8">
    <location>
        <begin position="91"/>
        <end position="116"/>
    </location>
</feature>
<evidence type="ECO:0000256" key="4">
    <source>
        <dbReference type="ARBA" id="ARBA00022475"/>
    </source>
</evidence>
<dbReference type="Gene3D" id="1.10.3720.10">
    <property type="entry name" value="MetI-like"/>
    <property type="match status" value="1"/>
</dbReference>
<feature type="domain" description="ABC transmembrane type-1" evidence="9">
    <location>
        <begin position="87"/>
        <end position="297"/>
    </location>
</feature>
<dbReference type="AlphaFoldDB" id="A0A101FYZ2"/>
<dbReference type="InterPro" id="IPR005672">
    <property type="entry name" value="Phosphate_PstA"/>
</dbReference>
<comment type="similarity">
    <text evidence="2 8">Belongs to the binding-protein-dependent transport system permease family. CysTW subfamily.</text>
</comment>
<keyword evidence="5 8" id="KW-0812">Transmembrane</keyword>
<dbReference type="InterPro" id="IPR035906">
    <property type="entry name" value="MetI-like_sf"/>
</dbReference>
<evidence type="ECO:0000256" key="7">
    <source>
        <dbReference type="ARBA" id="ARBA00023136"/>
    </source>
</evidence>
<dbReference type="Pfam" id="PF00528">
    <property type="entry name" value="BPD_transp_1"/>
    <property type="match status" value="1"/>
</dbReference>
<evidence type="ECO:0000259" key="9">
    <source>
        <dbReference type="PROSITE" id="PS50928"/>
    </source>
</evidence>
<dbReference type="GO" id="GO:0035435">
    <property type="term" value="P:phosphate ion transmembrane transport"/>
    <property type="evidence" value="ECO:0007669"/>
    <property type="project" value="InterPro"/>
</dbReference>
<dbReference type="GO" id="GO:0005886">
    <property type="term" value="C:plasma membrane"/>
    <property type="evidence" value="ECO:0007669"/>
    <property type="project" value="UniProtKB-SubCell"/>
</dbReference>
<keyword evidence="7 8" id="KW-0472">Membrane</keyword>
<dbReference type="EMBL" id="LGFU01000003">
    <property type="protein sequence ID" value="KUK46949.1"/>
    <property type="molecule type" value="Genomic_DNA"/>
</dbReference>
<evidence type="ECO:0000256" key="6">
    <source>
        <dbReference type="ARBA" id="ARBA00022989"/>
    </source>
</evidence>
<comment type="caution">
    <text evidence="10">The sequence shown here is derived from an EMBL/GenBank/DDBJ whole genome shotgun (WGS) entry which is preliminary data.</text>
</comment>
<name>A0A101FYZ2_9CHLR</name>
<keyword evidence="4 8" id="KW-1003">Cell membrane</keyword>
<organism evidence="10 11">
    <name type="scientific">Anaerolinea thermophila</name>
    <dbReference type="NCBI Taxonomy" id="167964"/>
    <lineage>
        <taxon>Bacteria</taxon>
        <taxon>Bacillati</taxon>
        <taxon>Chloroflexota</taxon>
        <taxon>Anaerolineae</taxon>
        <taxon>Anaerolineales</taxon>
        <taxon>Anaerolineaceae</taxon>
        <taxon>Anaerolinea</taxon>
    </lineage>
</organism>
<evidence type="ECO:0000256" key="5">
    <source>
        <dbReference type="ARBA" id="ARBA00022692"/>
    </source>
</evidence>
<feature type="transmembrane region" description="Helical" evidence="8">
    <location>
        <begin position="162"/>
        <end position="182"/>
    </location>
</feature>
<dbReference type="PATRIC" id="fig|167964.4.peg.496"/>
<evidence type="ECO:0000256" key="2">
    <source>
        <dbReference type="ARBA" id="ARBA00007069"/>
    </source>
</evidence>
<gene>
    <name evidence="10" type="ORF">XD73_0146</name>
</gene>
<evidence type="ECO:0000256" key="8">
    <source>
        <dbReference type="RuleBase" id="RU363043"/>
    </source>
</evidence>
<evidence type="ECO:0000256" key="3">
    <source>
        <dbReference type="ARBA" id="ARBA00022448"/>
    </source>
</evidence>
<sequence>MNTSLTNEKRFALRKKQPTPKQNLKRRKLSQKIAFGFFWLMGLIAIAVLFWIVGYVLAKGASSINLEFLTTRPAGGFDGEGGISTTIVTTIYLVLFTIVIAAPLGVGAGIYFVEYANEAQNHNKFVRWLIKTARTGVEILAGVPSIIFGLFGFAVFVSYMKLGFSLLSAGLSGACMVLPVIIRTTEEALLAVPDSYRQASLGLGATKWQTVTGVILPTALPGIVTGIVLSVGRIISETAVFWVTLGGSYRLPQNLMSSGRTLALHVYMLATETRAFDKALGTSAILIIIIILLNLAINITSRRFQKRLSGK</sequence>
<dbReference type="SUPFAM" id="SSF161098">
    <property type="entry name" value="MetI-like"/>
    <property type="match status" value="1"/>
</dbReference>
<evidence type="ECO:0000256" key="1">
    <source>
        <dbReference type="ARBA" id="ARBA00004651"/>
    </source>
</evidence>
<dbReference type="NCBIfam" id="TIGR00974">
    <property type="entry name" value="3a0107s02c"/>
    <property type="match status" value="1"/>
</dbReference>
<dbReference type="CDD" id="cd06261">
    <property type="entry name" value="TM_PBP2"/>
    <property type="match status" value="1"/>
</dbReference>
<proteinExistence type="inferred from homology"/>
<reference evidence="10 11" key="1">
    <citation type="journal article" date="2015" name="MBio">
        <title>Genome-Resolved Metagenomic Analysis Reveals Roles for Candidate Phyla and Other Microbial Community Members in Biogeochemical Transformations in Oil Reservoirs.</title>
        <authorList>
            <person name="Hu P."/>
            <person name="Tom L."/>
            <person name="Singh A."/>
            <person name="Thomas B.C."/>
            <person name="Baker B.J."/>
            <person name="Piceno Y.M."/>
            <person name="Andersen G.L."/>
            <person name="Banfield J.F."/>
        </authorList>
    </citation>
    <scope>NUCLEOTIDE SEQUENCE [LARGE SCALE GENOMIC DNA]</scope>
    <source>
        <strain evidence="10">46_16</strain>
    </source>
</reference>
<evidence type="ECO:0000313" key="10">
    <source>
        <dbReference type="EMBL" id="KUK46949.1"/>
    </source>
</evidence>
<comment type="subcellular location">
    <subcellularLocation>
        <location evidence="1 8">Cell membrane</location>
        <topology evidence="1 8">Multi-pass membrane protein</topology>
    </subcellularLocation>
</comment>
<keyword evidence="3" id="KW-0813">Transport</keyword>
<dbReference type="PANTHER" id="PTHR43470">
    <property type="entry name" value="PHOSPHATE TRANSPORT SYSTEM PERMEASE PROTEIN PSTA-RELATED"/>
    <property type="match status" value="1"/>
</dbReference>
<protein>
    <recommendedName>
        <fullName evidence="8">Phosphate transport system permease protein PstA</fullName>
    </recommendedName>
</protein>
<feature type="transmembrane region" description="Helical" evidence="8">
    <location>
        <begin position="214"/>
        <end position="235"/>
    </location>
</feature>
<dbReference type="Proteomes" id="UP000064249">
    <property type="component" value="Unassembled WGS sequence"/>
</dbReference>
<dbReference type="PANTHER" id="PTHR43470:SF3">
    <property type="entry name" value="PHOSPHATE TRANSPORT SYSTEM PERMEASE PROTEIN PSTA-RELATED"/>
    <property type="match status" value="1"/>
</dbReference>